<comment type="catalytic activity">
    <reaction evidence="8">
        <text>L-seryl-[protein] + ATP = O-phospho-L-seryl-[protein] + ADP + H(+)</text>
        <dbReference type="Rhea" id="RHEA:17989"/>
        <dbReference type="Rhea" id="RHEA-COMP:9863"/>
        <dbReference type="Rhea" id="RHEA-COMP:11604"/>
        <dbReference type="ChEBI" id="CHEBI:15378"/>
        <dbReference type="ChEBI" id="CHEBI:29999"/>
        <dbReference type="ChEBI" id="CHEBI:30616"/>
        <dbReference type="ChEBI" id="CHEBI:83421"/>
        <dbReference type="ChEBI" id="CHEBI:456216"/>
        <dbReference type="EC" id="2.7.11.11"/>
    </reaction>
</comment>
<evidence type="ECO:0000256" key="7">
    <source>
        <dbReference type="ARBA" id="ARBA00047292"/>
    </source>
</evidence>
<evidence type="ECO:0000256" key="4">
    <source>
        <dbReference type="ARBA" id="ARBA00022741"/>
    </source>
</evidence>
<dbReference type="EMBL" id="UYWX01020386">
    <property type="protein sequence ID" value="VDM32007.1"/>
    <property type="molecule type" value="Genomic_DNA"/>
</dbReference>
<evidence type="ECO:0000313" key="14">
    <source>
        <dbReference type="Proteomes" id="UP000274429"/>
    </source>
</evidence>
<evidence type="ECO:0000256" key="5">
    <source>
        <dbReference type="ARBA" id="ARBA00022777"/>
    </source>
</evidence>
<gene>
    <name evidence="13" type="ORF">TTAC_LOCUS7599</name>
</gene>
<evidence type="ECO:0000259" key="11">
    <source>
        <dbReference type="PROSITE" id="PS50011"/>
    </source>
</evidence>
<evidence type="ECO:0000256" key="8">
    <source>
        <dbReference type="ARBA" id="ARBA00047454"/>
    </source>
</evidence>
<dbReference type="PANTHER" id="PTHR24353">
    <property type="entry name" value="CYCLIC NUCLEOTIDE-DEPENDENT PROTEIN KINASE"/>
    <property type="match status" value="1"/>
</dbReference>
<evidence type="ECO:0000313" key="13">
    <source>
        <dbReference type="EMBL" id="VDM32007.1"/>
    </source>
</evidence>
<dbReference type="Gene3D" id="3.30.200.20">
    <property type="entry name" value="Phosphorylase Kinase, domain 1"/>
    <property type="match status" value="1"/>
</dbReference>
<keyword evidence="2 10" id="KW-0723">Serine/threonine-protein kinase</keyword>
<dbReference type="STRING" id="6205.A0A0R3X2S7"/>
<reference evidence="13 14" key="2">
    <citation type="submission" date="2018-11" db="EMBL/GenBank/DDBJ databases">
        <authorList>
            <consortium name="Pathogen Informatics"/>
        </authorList>
    </citation>
    <scope>NUCLEOTIDE SEQUENCE [LARGE SCALE GENOMIC DNA]</scope>
</reference>
<evidence type="ECO:0000256" key="9">
    <source>
        <dbReference type="PROSITE-ProRule" id="PRU10141"/>
    </source>
</evidence>
<dbReference type="Gene3D" id="1.10.510.10">
    <property type="entry name" value="Transferase(Phosphotransferase) domain 1"/>
    <property type="match status" value="1"/>
</dbReference>
<dbReference type="AlphaFoldDB" id="A0A0R3X2S7"/>
<evidence type="ECO:0000256" key="10">
    <source>
        <dbReference type="RuleBase" id="RU000304"/>
    </source>
</evidence>
<keyword evidence="5" id="KW-0418">Kinase</keyword>
<keyword evidence="14" id="KW-1185">Reference proteome</keyword>
<name>A0A0R3X2S7_HYDTA</name>
<dbReference type="GO" id="GO:0005524">
    <property type="term" value="F:ATP binding"/>
    <property type="evidence" value="ECO:0007669"/>
    <property type="project" value="UniProtKB-UniRule"/>
</dbReference>
<dbReference type="InterPro" id="IPR011009">
    <property type="entry name" value="Kinase-like_dom_sf"/>
</dbReference>
<accession>A0A0R3X2S7</accession>
<keyword evidence="4 9" id="KW-0547">Nucleotide-binding</keyword>
<dbReference type="PROSITE" id="PS51285">
    <property type="entry name" value="AGC_KINASE_CTER"/>
    <property type="match status" value="1"/>
</dbReference>
<dbReference type="SUPFAM" id="SSF56112">
    <property type="entry name" value="Protein kinase-like (PK-like)"/>
    <property type="match status" value="1"/>
</dbReference>
<dbReference type="SMART" id="SM00220">
    <property type="entry name" value="S_TKc"/>
    <property type="match status" value="1"/>
</dbReference>
<organism evidence="15">
    <name type="scientific">Hydatigena taeniaeformis</name>
    <name type="common">Feline tapeworm</name>
    <name type="synonym">Taenia taeniaeformis</name>
    <dbReference type="NCBI Taxonomy" id="6205"/>
    <lineage>
        <taxon>Eukaryota</taxon>
        <taxon>Metazoa</taxon>
        <taxon>Spiralia</taxon>
        <taxon>Lophotrochozoa</taxon>
        <taxon>Platyhelminthes</taxon>
        <taxon>Cestoda</taxon>
        <taxon>Eucestoda</taxon>
        <taxon>Cyclophyllidea</taxon>
        <taxon>Taeniidae</taxon>
        <taxon>Hydatigera</taxon>
    </lineage>
</organism>
<dbReference type="PANTHER" id="PTHR24353:SF153">
    <property type="entry name" value="CAMP-DEPENDENT PROTEIN KINASE CATALYTIC SUBUNIT 1"/>
    <property type="match status" value="1"/>
</dbReference>
<proteinExistence type="inferred from homology"/>
<dbReference type="GO" id="GO:0005829">
    <property type="term" value="C:cytosol"/>
    <property type="evidence" value="ECO:0007669"/>
    <property type="project" value="TreeGrafter"/>
</dbReference>
<dbReference type="InterPro" id="IPR000961">
    <property type="entry name" value="AGC-kinase_C"/>
</dbReference>
<dbReference type="WBParaSite" id="TTAC_0000761401-mRNA-1">
    <property type="protein sequence ID" value="TTAC_0000761401-mRNA-1"/>
    <property type="gene ID" value="TTAC_0000761401"/>
</dbReference>
<keyword evidence="3" id="KW-0808">Transferase</keyword>
<dbReference type="InterPro" id="IPR017441">
    <property type="entry name" value="Protein_kinase_ATP_BS"/>
</dbReference>
<dbReference type="PROSITE" id="PS50011">
    <property type="entry name" value="PROTEIN_KINASE_DOM"/>
    <property type="match status" value="1"/>
</dbReference>
<dbReference type="InterPro" id="IPR008271">
    <property type="entry name" value="Ser/Thr_kinase_AS"/>
</dbReference>
<feature type="domain" description="Protein kinase" evidence="11">
    <location>
        <begin position="95"/>
        <end position="379"/>
    </location>
</feature>
<evidence type="ECO:0000256" key="6">
    <source>
        <dbReference type="ARBA" id="ARBA00022840"/>
    </source>
</evidence>
<dbReference type="InterPro" id="IPR000719">
    <property type="entry name" value="Prot_kinase_dom"/>
</dbReference>
<evidence type="ECO:0000256" key="3">
    <source>
        <dbReference type="ARBA" id="ARBA00022679"/>
    </source>
</evidence>
<evidence type="ECO:0000313" key="15">
    <source>
        <dbReference type="WBParaSite" id="TTAC_0000761401-mRNA-1"/>
    </source>
</evidence>
<evidence type="ECO:0000259" key="12">
    <source>
        <dbReference type="PROSITE" id="PS51285"/>
    </source>
</evidence>
<dbReference type="OrthoDB" id="63267at2759"/>
<feature type="binding site" evidence="9">
    <location>
        <position position="124"/>
    </location>
    <ligand>
        <name>ATP</name>
        <dbReference type="ChEBI" id="CHEBI:30616"/>
    </ligand>
</feature>
<dbReference type="PROSITE" id="PS00108">
    <property type="entry name" value="PROTEIN_KINASE_ST"/>
    <property type="match status" value="1"/>
</dbReference>
<comment type="similarity">
    <text evidence="10">Belongs to the protein kinase superfamily.</text>
</comment>
<comment type="catalytic activity">
    <reaction evidence="7">
        <text>L-threonyl-[protein] + ATP = O-phospho-L-threonyl-[protein] + ADP + H(+)</text>
        <dbReference type="Rhea" id="RHEA:46608"/>
        <dbReference type="Rhea" id="RHEA-COMP:11060"/>
        <dbReference type="Rhea" id="RHEA-COMP:11605"/>
        <dbReference type="ChEBI" id="CHEBI:15378"/>
        <dbReference type="ChEBI" id="CHEBI:30013"/>
        <dbReference type="ChEBI" id="CHEBI:30616"/>
        <dbReference type="ChEBI" id="CHEBI:61977"/>
        <dbReference type="ChEBI" id="CHEBI:456216"/>
        <dbReference type="EC" id="2.7.11.11"/>
    </reaction>
</comment>
<dbReference type="GO" id="GO:0005952">
    <property type="term" value="C:cAMP-dependent protein kinase complex"/>
    <property type="evidence" value="ECO:0007669"/>
    <property type="project" value="TreeGrafter"/>
</dbReference>
<keyword evidence="6 9" id="KW-0067">ATP-binding</keyword>
<feature type="domain" description="AGC-kinase C-terminal" evidence="12">
    <location>
        <begin position="338"/>
        <end position="379"/>
    </location>
</feature>
<dbReference type="GO" id="GO:0005634">
    <property type="term" value="C:nucleus"/>
    <property type="evidence" value="ECO:0007669"/>
    <property type="project" value="TreeGrafter"/>
</dbReference>
<dbReference type="EC" id="2.7.11.11" evidence="1"/>
<dbReference type="PROSITE" id="PS00107">
    <property type="entry name" value="PROTEIN_KINASE_ATP"/>
    <property type="match status" value="1"/>
</dbReference>
<dbReference type="Proteomes" id="UP000274429">
    <property type="component" value="Unassembled WGS sequence"/>
</dbReference>
<dbReference type="Pfam" id="PF00069">
    <property type="entry name" value="Pkinase"/>
    <property type="match status" value="1"/>
</dbReference>
<evidence type="ECO:0000256" key="1">
    <source>
        <dbReference type="ARBA" id="ARBA00012444"/>
    </source>
</evidence>
<dbReference type="GO" id="GO:0004691">
    <property type="term" value="F:cAMP-dependent protein kinase activity"/>
    <property type="evidence" value="ECO:0007669"/>
    <property type="project" value="UniProtKB-EC"/>
</dbReference>
<reference evidence="15" key="1">
    <citation type="submission" date="2017-02" db="UniProtKB">
        <authorList>
            <consortium name="WormBaseParasite"/>
        </authorList>
    </citation>
    <scope>IDENTIFICATION</scope>
</reference>
<evidence type="ECO:0000256" key="2">
    <source>
        <dbReference type="ARBA" id="ARBA00022527"/>
    </source>
</evidence>
<protein>
    <recommendedName>
        <fullName evidence="1">cAMP-dependent protein kinase</fullName>
        <ecNumber evidence="1">2.7.11.11</ecNumber>
    </recommendedName>
</protein>
<sequence length="379" mass="43819">MIQPLTQKHFSRSYDLNILALHVPSKASIDWLKNLRGGSYPSNFSITPSRQVEHAKLILLTMAQAEFEKILETKSRGFFDVFNSPPKNTATWDDFTRIRTLGRGAFGRVLLVRYRDTEKYYAMKVLSKLEVVKSRQIDNAIMEKRILAACNVNQIIKLAYSFKDNSYLYMVMEFVVGGEMFALLRNMRRFPEGMVKFYAAQVLLAFEYLHYLTITYRDLKPENLLITGEGFIKVADLGFAKLLPKDKRTWTLCGTPDYMAPEIIMNKGYAHAVDWWAYGVLLYEMTTGFPPFMHQEQMKTFEHIISDLIKNLIQTDLSRRFGNLRNGIMDIKGHAYFSDVDFMAIFNQSVRPPYVPKVKSPGDASNFENYLDSNSFRVL</sequence>